<name>A0A075G215_9ARCH</name>
<sequence length="515" mass="57544">MTVKTPSISKLNSAQQNIFTASKLIGQMTMSTFGPFGMEKLTVNNYGDAFVLRDGKSILEKSDFDHPVAKILLDVSDTMAKNVGDGTISAILLTSFLLEQARINLEKGIHPNVIIDGYNQSLDFSLSLLDSIKFSIQDKSQWKNLVYSSLSSKFGTLESEKISQLTVDSIHNIDPLFSDPNTVDYITVLSHGGDSTLNSNLVDGIVFDADPLSKSELLPLTDIKLAIISSSLSISDEGLKKEITINEPQLLNEFKKTEKQILADNIQPLINNGINVLFSHKTIDDSLISKLDSLGILAVKRVPMKSLEQIERSTGCIIVNTSKEISKKTIGYCSNLTSMKMYDKNWFVLDHGSKHKSNTILIRTETQRYSDLYEDILHRILSLVRISMVNPYIVYGSGWFEFILSNRLRSFSLTNNRLSQLAIHSYSNAIELLPISLGLNAGFNNIDLIVAIRNSQPSPDRYIHLDYSNRKLSNRKNSRIIESAFMKRQLLITATEAANSILRIDDIHETKTQGK</sequence>
<dbReference type="SUPFAM" id="SSF52029">
    <property type="entry name" value="GroEL apical domain-like"/>
    <property type="match status" value="1"/>
</dbReference>
<evidence type="ECO:0000256" key="3">
    <source>
        <dbReference type="ARBA" id="ARBA00022840"/>
    </source>
</evidence>
<dbReference type="InterPro" id="IPR027413">
    <property type="entry name" value="GROEL-like_equatorial_sf"/>
</dbReference>
<dbReference type="InterPro" id="IPR027409">
    <property type="entry name" value="GroEL-like_apical_dom_sf"/>
</dbReference>
<dbReference type="InterPro" id="IPR027410">
    <property type="entry name" value="TCP-1-like_intermed_sf"/>
</dbReference>
<dbReference type="EMBL" id="KF900463">
    <property type="protein sequence ID" value="AIE95867.1"/>
    <property type="molecule type" value="Genomic_DNA"/>
</dbReference>
<dbReference type="PANTHER" id="PTHR11353">
    <property type="entry name" value="CHAPERONIN"/>
    <property type="match status" value="1"/>
</dbReference>
<dbReference type="Gene3D" id="1.10.560.10">
    <property type="entry name" value="GroEL-like equatorial domain"/>
    <property type="match status" value="1"/>
</dbReference>
<keyword evidence="2 5" id="KW-0547">Nucleotide-binding</keyword>
<keyword evidence="3 5" id="KW-0067">ATP-binding</keyword>
<reference evidence="6" key="1">
    <citation type="journal article" date="2014" name="Genome Biol. Evol.">
        <title>Pangenome evidence for extensive interdomain horizontal transfer affecting lineage core and shell genes in uncultured planktonic thaumarchaeota and euryarchaeota.</title>
        <authorList>
            <person name="Deschamps P."/>
            <person name="Zivanovic Y."/>
            <person name="Moreira D."/>
            <person name="Rodriguez-Valera F."/>
            <person name="Lopez-Garcia P."/>
        </authorList>
    </citation>
    <scope>NUCLEOTIDE SEQUENCE</scope>
</reference>
<protein>
    <submittedName>
        <fullName evidence="6">Thermosome subunit</fullName>
    </submittedName>
</protein>
<dbReference type="PRINTS" id="PR00304">
    <property type="entry name" value="TCOMPLEXTCP1"/>
</dbReference>
<evidence type="ECO:0000256" key="4">
    <source>
        <dbReference type="ARBA" id="ARBA00023186"/>
    </source>
</evidence>
<evidence type="ECO:0000256" key="5">
    <source>
        <dbReference type="RuleBase" id="RU004187"/>
    </source>
</evidence>
<dbReference type="SUPFAM" id="SSF48592">
    <property type="entry name" value="GroEL equatorial domain-like"/>
    <property type="match status" value="1"/>
</dbReference>
<dbReference type="AlphaFoldDB" id="A0A075G215"/>
<keyword evidence="4 5" id="KW-0143">Chaperone</keyword>
<dbReference type="SUPFAM" id="SSF54849">
    <property type="entry name" value="GroEL-intermediate domain like"/>
    <property type="match status" value="1"/>
</dbReference>
<organism evidence="6">
    <name type="scientific">uncultured marine thaumarchaeote AD1000_70_G10</name>
    <dbReference type="NCBI Taxonomy" id="1455934"/>
    <lineage>
        <taxon>Archaea</taxon>
        <taxon>Nitrososphaerota</taxon>
        <taxon>environmental samples</taxon>
    </lineage>
</organism>
<evidence type="ECO:0000256" key="1">
    <source>
        <dbReference type="ARBA" id="ARBA00008020"/>
    </source>
</evidence>
<evidence type="ECO:0000256" key="2">
    <source>
        <dbReference type="ARBA" id="ARBA00022741"/>
    </source>
</evidence>
<dbReference type="InterPro" id="IPR002423">
    <property type="entry name" value="Cpn60/GroEL/TCP-1"/>
</dbReference>
<dbReference type="Gene3D" id="3.30.260.10">
    <property type="entry name" value="TCP-1-like chaperonin intermediate domain"/>
    <property type="match status" value="1"/>
</dbReference>
<proteinExistence type="inferred from homology"/>
<accession>A0A075G215</accession>
<evidence type="ECO:0000313" key="6">
    <source>
        <dbReference type="EMBL" id="AIE95867.1"/>
    </source>
</evidence>
<comment type="similarity">
    <text evidence="1 5">Belongs to the TCP-1 chaperonin family.</text>
</comment>
<dbReference type="InterPro" id="IPR017998">
    <property type="entry name" value="Chaperone_TCP-1"/>
</dbReference>
<dbReference type="Pfam" id="PF00118">
    <property type="entry name" value="Cpn60_TCP1"/>
    <property type="match status" value="1"/>
</dbReference>
<dbReference type="Gene3D" id="3.50.7.10">
    <property type="entry name" value="GroEL"/>
    <property type="match status" value="1"/>
</dbReference>
<dbReference type="GO" id="GO:0140662">
    <property type="term" value="F:ATP-dependent protein folding chaperone"/>
    <property type="evidence" value="ECO:0007669"/>
    <property type="project" value="InterPro"/>
</dbReference>
<dbReference type="GO" id="GO:0005524">
    <property type="term" value="F:ATP binding"/>
    <property type="evidence" value="ECO:0007669"/>
    <property type="project" value="UniProtKB-KW"/>
</dbReference>